<dbReference type="Proteomes" id="UP000276133">
    <property type="component" value="Unassembled WGS sequence"/>
</dbReference>
<evidence type="ECO:0000256" key="1">
    <source>
        <dbReference type="SAM" id="MobiDB-lite"/>
    </source>
</evidence>
<protein>
    <recommendedName>
        <fullName evidence="2">Ubiquitin-like domain-containing protein</fullName>
    </recommendedName>
</protein>
<dbReference type="InterPro" id="IPR000626">
    <property type="entry name" value="Ubiquitin-like_dom"/>
</dbReference>
<dbReference type="Pfam" id="PF00240">
    <property type="entry name" value="ubiquitin"/>
    <property type="match status" value="1"/>
</dbReference>
<proteinExistence type="predicted"/>
<dbReference type="AlphaFoldDB" id="A0A3M7RUM6"/>
<dbReference type="InterPro" id="IPR029071">
    <property type="entry name" value="Ubiquitin-like_domsf"/>
</dbReference>
<dbReference type="OrthoDB" id="10022304at2759"/>
<dbReference type="CDD" id="cd17039">
    <property type="entry name" value="Ubl_ubiquitin_like"/>
    <property type="match status" value="1"/>
</dbReference>
<sequence>MKKTCYKIFVFLQSAQHRGIILLMAISILRISDGSTFQIDYDPNTKVGEIKTRVKAEFAPQFENGCRLIFNGKVLKSRKKIKRYGINDGDIIQMDDSKNWSSDSSSSSSGTD</sequence>
<dbReference type="Gene3D" id="3.10.20.90">
    <property type="entry name" value="Phosphatidylinositol 3-kinase Catalytic Subunit, Chain A, domain 1"/>
    <property type="match status" value="1"/>
</dbReference>
<name>A0A3M7RUM6_BRAPC</name>
<feature type="domain" description="Ubiquitin-like" evidence="2">
    <location>
        <begin position="24"/>
        <end position="94"/>
    </location>
</feature>
<organism evidence="3 4">
    <name type="scientific">Brachionus plicatilis</name>
    <name type="common">Marine rotifer</name>
    <name type="synonym">Brachionus muelleri</name>
    <dbReference type="NCBI Taxonomy" id="10195"/>
    <lineage>
        <taxon>Eukaryota</taxon>
        <taxon>Metazoa</taxon>
        <taxon>Spiralia</taxon>
        <taxon>Gnathifera</taxon>
        <taxon>Rotifera</taxon>
        <taxon>Eurotatoria</taxon>
        <taxon>Monogononta</taxon>
        <taxon>Pseudotrocha</taxon>
        <taxon>Ploima</taxon>
        <taxon>Brachionidae</taxon>
        <taxon>Brachionus</taxon>
    </lineage>
</organism>
<feature type="region of interest" description="Disordered" evidence="1">
    <location>
        <begin position="91"/>
        <end position="112"/>
    </location>
</feature>
<dbReference type="PROSITE" id="PS50053">
    <property type="entry name" value="UBIQUITIN_2"/>
    <property type="match status" value="1"/>
</dbReference>
<accession>A0A3M7RUM6</accession>
<dbReference type="SUPFAM" id="SSF54236">
    <property type="entry name" value="Ubiquitin-like"/>
    <property type="match status" value="1"/>
</dbReference>
<reference evidence="3 4" key="1">
    <citation type="journal article" date="2018" name="Sci. Rep.">
        <title>Genomic signatures of local adaptation to the degree of environmental predictability in rotifers.</title>
        <authorList>
            <person name="Franch-Gras L."/>
            <person name="Hahn C."/>
            <person name="Garcia-Roger E.M."/>
            <person name="Carmona M.J."/>
            <person name="Serra M."/>
            <person name="Gomez A."/>
        </authorList>
    </citation>
    <scope>NUCLEOTIDE SEQUENCE [LARGE SCALE GENOMIC DNA]</scope>
    <source>
        <strain evidence="3">HYR1</strain>
    </source>
</reference>
<comment type="caution">
    <text evidence="3">The sequence shown here is derived from an EMBL/GenBank/DDBJ whole genome shotgun (WGS) entry which is preliminary data.</text>
</comment>
<dbReference type="SMART" id="SM00213">
    <property type="entry name" value="UBQ"/>
    <property type="match status" value="1"/>
</dbReference>
<dbReference type="EMBL" id="REGN01002578">
    <property type="protein sequence ID" value="RNA27192.1"/>
    <property type="molecule type" value="Genomic_DNA"/>
</dbReference>
<gene>
    <name evidence="3" type="ORF">BpHYR1_021633</name>
</gene>
<feature type="compositionally biased region" description="Low complexity" evidence="1">
    <location>
        <begin position="99"/>
        <end position="112"/>
    </location>
</feature>
<evidence type="ECO:0000313" key="4">
    <source>
        <dbReference type="Proteomes" id="UP000276133"/>
    </source>
</evidence>
<evidence type="ECO:0000313" key="3">
    <source>
        <dbReference type="EMBL" id="RNA27192.1"/>
    </source>
</evidence>
<evidence type="ECO:0000259" key="2">
    <source>
        <dbReference type="PROSITE" id="PS50053"/>
    </source>
</evidence>
<keyword evidence="4" id="KW-1185">Reference proteome</keyword>